<evidence type="ECO:0000313" key="7">
    <source>
        <dbReference type="Proteomes" id="UP001566132"/>
    </source>
</evidence>
<evidence type="ECO:0000256" key="1">
    <source>
        <dbReference type="ARBA" id="ARBA00022741"/>
    </source>
</evidence>
<organism evidence="6 7">
    <name type="scientific">Hypothenemus hampei</name>
    <name type="common">Coffee berry borer</name>
    <dbReference type="NCBI Taxonomy" id="57062"/>
    <lineage>
        <taxon>Eukaryota</taxon>
        <taxon>Metazoa</taxon>
        <taxon>Ecdysozoa</taxon>
        <taxon>Arthropoda</taxon>
        <taxon>Hexapoda</taxon>
        <taxon>Insecta</taxon>
        <taxon>Pterygota</taxon>
        <taxon>Neoptera</taxon>
        <taxon>Endopterygota</taxon>
        <taxon>Coleoptera</taxon>
        <taxon>Polyphaga</taxon>
        <taxon>Cucujiformia</taxon>
        <taxon>Curculionidae</taxon>
        <taxon>Scolytinae</taxon>
        <taxon>Hypothenemus</taxon>
    </lineage>
</organism>
<dbReference type="EMBL" id="JBDJPC010000007">
    <property type="protein sequence ID" value="KAL1493570.1"/>
    <property type="molecule type" value="Genomic_DNA"/>
</dbReference>
<dbReference type="PROSITE" id="PS00411">
    <property type="entry name" value="KINESIN_MOTOR_1"/>
    <property type="match status" value="1"/>
</dbReference>
<evidence type="ECO:0000256" key="2">
    <source>
        <dbReference type="ARBA" id="ARBA00022840"/>
    </source>
</evidence>
<dbReference type="PANTHER" id="PTHR47117">
    <property type="entry name" value="STAR-RELATED LIPID TRANSFER PROTEIN 9"/>
    <property type="match status" value="1"/>
</dbReference>
<dbReference type="SMART" id="SM00129">
    <property type="entry name" value="KISc"/>
    <property type="match status" value="1"/>
</dbReference>
<dbReference type="AlphaFoldDB" id="A0ABD1EIR9"/>
<reference evidence="6 7" key="1">
    <citation type="submission" date="2024-05" db="EMBL/GenBank/DDBJ databases">
        <title>Genetic variation in Jamaican populations of the coffee berry borer (Hypothenemus hampei).</title>
        <authorList>
            <person name="Errbii M."/>
            <person name="Myrie A."/>
        </authorList>
    </citation>
    <scope>NUCLEOTIDE SEQUENCE [LARGE SCALE GENOMIC DNA]</scope>
    <source>
        <strain evidence="6">JA-Hopewell-2020-01-JO</strain>
        <tissue evidence="6">Whole body</tissue>
    </source>
</reference>
<name>A0ABD1EIR9_HYPHA</name>
<dbReference type="GO" id="GO:0003774">
    <property type="term" value="F:cytoskeletal motor activity"/>
    <property type="evidence" value="ECO:0007669"/>
    <property type="project" value="UniProtKB-UniRule"/>
</dbReference>
<dbReference type="InterPro" id="IPR027417">
    <property type="entry name" value="P-loop_NTPase"/>
</dbReference>
<comment type="caution">
    <text evidence="6">The sequence shown here is derived from an EMBL/GenBank/DDBJ whole genome shotgun (WGS) entry which is preliminary data.</text>
</comment>
<evidence type="ECO:0000259" key="5">
    <source>
        <dbReference type="PROSITE" id="PS50067"/>
    </source>
</evidence>
<dbReference type="PROSITE" id="PS50067">
    <property type="entry name" value="KINESIN_MOTOR_2"/>
    <property type="match status" value="1"/>
</dbReference>
<dbReference type="GO" id="GO:0005524">
    <property type="term" value="F:ATP binding"/>
    <property type="evidence" value="ECO:0007669"/>
    <property type="project" value="UniProtKB-UniRule"/>
</dbReference>
<keyword evidence="4" id="KW-0493">Microtubule</keyword>
<feature type="binding site" evidence="3">
    <location>
        <begin position="26"/>
        <end position="33"/>
    </location>
    <ligand>
        <name>ATP</name>
        <dbReference type="ChEBI" id="CHEBI:30616"/>
    </ligand>
</feature>
<dbReference type="InterPro" id="IPR001752">
    <property type="entry name" value="Kinesin_motor_dom"/>
</dbReference>
<dbReference type="GO" id="GO:0005874">
    <property type="term" value="C:microtubule"/>
    <property type="evidence" value="ECO:0007669"/>
    <property type="project" value="UniProtKB-KW"/>
</dbReference>
<evidence type="ECO:0000256" key="3">
    <source>
        <dbReference type="PROSITE-ProRule" id="PRU00283"/>
    </source>
</evidence>
<dbReference type="Pfam" id="PF00225">
    <property type="entry name" value="Kinesin"/>
    <property type="match status" value="1"/>
</dbReference>
<dbReference type="Gene3D" id="3.40.850.10">
    <property type="entry name" value="Kinesin motor domain"/>
    <property type="match status" value="1"/>
</dbReference>
<dbReference type="Proteomes" id="UP001566132">
    <property type="component" value="Unassembled WGS sequence"/>
</dbReference>
<keyword evidence="3 4" id="KW-0505">Motor protein</keyword>
<dbReference type="InterPro" id="IPR019821">
    <property type="entry name" value="Kinesin_motor_CS"/>
</dbReference>
<dbReference type="PANTHER" id="PTHR47117:SF6">
    <property type="entry name" value="KINESIN-LIKE PROTEIN KIF16B"/>
    <property type="match status" value="1"/>
</dbReference>
<feature type="domain" description="Kinesin motor" evidence="5">
    <location>
        <begin position="1"/>
        <end position="264"/>
    </location>
</feature>
<keyword evidence="7" id="KW-1185">Reference proteome</keyword>
<dbReference type="PRINTS" id="PR00380">
    <property type="entry name" value="KINESINHEAVY"/>
</dbReference>
<evidence type="ECO:0000256" key="4">
    <source>
        <dbReference type="RuleBase" id="RU000394"/>
    </source>
</evidence>
<keyword evidence="1 3" id="KW-0547">Nucleotide-binding</keyword>
<dbReference type="InterPro" id="IPR036961">
    <property type="entry name" value="Kinesin_motor_dom_sf"/>
</dbReference>
<keyword evidence="2 3" id="KW-0067">ATP-binding</keyword>
<dbReference type="SUPFAM" id="SSF52540">
    <property type="entry name" value="P-loop containing nucleoside triphosphate hydrolases"/>
    <property type="match status" value="1"/>
</dbReference>
<protein>
    <recommendedName>
        <fullName evidence="4">Kinesin-like protein</fullName>
    </recommendedName>
</protein>
<comment type="similarity">
    <text evidence="3 4">Belongs to the TRAFAC class myosin-kinesin ATPase superfamily. Kinesin family.</text>
</comment>
<evidence type="ECO:0000313" key="6">
    <source>
        <dbReference type="EMBL" id="KAL1493570.1"/>
    </source>
</evidence>
<accession>A0ABD1EIR9</accession>
<proteinExistence type="inferred from homology"/>
<gene>
    <name evidence="6" type="ORF">ABEB36_009273</name>
</gene>
<sequence length="264" mass="29060">MVYKDLGTEVVDCAFEGYNACVFAYGQTGSGKTFTMMGSSDNQGLIPRICKALFDRMCDNSKRGTTHRVQVSYLEIYQERVADLLIDRRDRENKSLKVREHPKKGPYVQGLTTCLVTNYGHIQDCMDRGNSHRTTASTNMNDVSSRSHAIFTITFIQASYCDGVPSETVSKIHLVDLAGSERADSTGATGQRLKEGAHINKSLVTLDGPIGKNLGEIGQGNAQAILWNLFYLSIYLEMSHPTTPLLAKCNAAGHHLAETLVLLH</sequence>